<evidence type="ECO:0000313" key="5">
    <source>
        <dbReference type="Proteomes" id="UP000031668"/>
    </source>
</evidence>
<dbReference type="PANTHER" id="PTHR23316">
    <property type="entry name" value="IMPORTIN ALPHA"/>
    <property type="match status" value="1"/>
</dbReference>
<evidence type="ECO:0000256" key="3">
    <source>
        <dbReference type="ARBA" id="ARBA00022927"/>
    </source>
</evidence>
<dbReference type="Proteomes" id="UP000031668">
    <property type="component" value="Unassembled WGS sequence"/>
</dbReference>
<gene>
    <name evidence="4" type="ORF">RF11_06392</name>
</gene>
<proteinExistence type="inferred from homology"/>
<organism evidence="4 5">
    <name type="scientific">Thelohanellus kitauei</name>
    <name type="common">Myxosporean</name>
    <dbReference type="NCBI Taxonomy" id="669202"/>
    <lineage>
        <taxon>Eukaryota</taxon>
        <taxon>Metazoa</taxon>
        <taxon>Cnidaria</taxon>
        <taxon>Myxozoa</taxon>
        <taxon>Myxosporea</taxon>
        <taxon>Bivalvulida</taxon>
        <taxon>Platysporina</taxon>
        <taxon>Myxobolidae</taxon>
        <taxon>Thelohanellus</taxon>
    </lineage>
</organism>
<keyword evidence="2" id="KW-0813">Transport</keyword>
<name>A0A0C2N2U6_THEKT</name>
<protein>
    <submittedName>
        <fullName evidence="4">Importin subunit alpha-1</fullName>
    </submittedName>
</protein>
<comment type="similarity">
    <text evidence="1">Belongs to the importin alpha family.</text>
</comment>
<evidence type="ECO:0000256" key="2">
    <source>
        <dbReference type="ARBA" id="ARBA00022448"/>
    </source>
</evidence>
<dbReference type="AlphaFoldDB" id="A0A0C2N2U6"/>
<dbReference type="EMBL" id="JWZT01002901">
    <property type="protein sequence ID" value="KII68192.1"/>
    <property type="molecule type" value="Genomic_DNA"/>
</dbReference>
<comment type="caution">
    <text evidence="4">The sequence shown here is derived from an EMBL/GenBank/DDBJ whole genome shotgun (WGS) entry which is preliminary data.</text>
</comment>
<dbReference type="InterPro" id="IPR016024">
    <property type="entry name" value="ARM-type_fold"/>
</dbReference>
<evidence type="ECO:0000313" key="4">
    <source>
        <dbReference type="EMBL" id="KII68192.1"/>
    </source>
</evidence>
<dbReference type="GO" id="GO:0015031">
    <property type="term" value="P:protein transport"/>
    <property type="evidence" value="ECO:0007669"/>
    <property type="project" value="UniProtKB-KW"/>
</dbReference>
<evidence type="ECO:0000256" key="1">
    <source>
        <dbReference type="ARBA" id="ARBA00010394"/>
    </source>
</evidence>
<accession>A0A0C2N2U6</accession>
<reference evidence="4 5" key="1">
    <citation type="journal article" date="2014" name="Genome Biol. Evol.">
        <title>The genome of the myxosporean Thelohanellus kitauei shows adaptations to nutrient acquisition within its fish host.</title>
        <authorList>
            <person name="Yang Y."/>
            <person name="Xiong J."/>
            <person name="Zhou Z."/>
            <person name="Huo F."/>
            <person name="Miao W."/>
            <person name="Ran C."/>
            <person name="Liu Y."/>
            <person name="Zhang J."/>
            <person name="Feng J."/>
            <person name="Wang M."/>
            <person name="Wang M."/>
            <person name="Wang L."/>
            <person name="Yao B."/>
        </authorList>
    </citation>
    <scope>NUCLEOTIDE SEQUENCE [LARGE SCALE GENOMIC DNA]</scope>
    <source>
        <strain evidence="4">Wuqing</strain>
    </source>
</reference>
<dbReference type="SUPFAM" id="SSF48371">
    <property type="entry name" value="ARM repeat"/>
    <property type="match status" value="1"/>
</dbReference>
<sequence length="391" mass="44312">MSPAQNSSNLARSRPALSLRRPILSFSFRNPLLVLYEVIKSHLFSTCQAVKGEQVAKYQADYSPWLNSLKVEGTEIRQNETLAVPDRLHRPFIISVEDVPKLVKGIILVFEECDSSNQDVAYQAVFNVFLYVSFKHELFLDKFLEPNLFDAFVNHIVNGETADVKYNAAGILSEMASGDSKHTSFLVKEYLDVPIEYVPQIIRLLNVLIVNKDEYILSDVLSALTHLTDSSCDHVSLLITSGMVDKLLISCTLRVVGNISSSTDEHTQNLLDNRIIIHLRPLLMTTNEKIKNEIFWILSNFAAGTRSPMLVQKIYSSNNEQGSIRHKIIESGVWWLLNAVLECIHNLKSNSDKSIRLFAIHILHNYFEDDSEQHVSDDKISSPDQSNYSDE</sequence>
<keyword evidence="5" id="KW-1185">Reference proteome</keyword>
<dbReference type="InterPro" id="IPR011989">
    <property type="entry name" value="ARM-like"/>
</dbReference>
<keyword evidence="3" id="KW-0653">Protein transport</keyword>
<dbReference type="Gene3D" id="1.25.10.10">
    <property type="entry name" value="Leucine-rich Repeat Variant"/>
    <property type="match status" value="1"/>
</dbReference>
<dbReference type="OrthoDB" id="29145at2759"/>